<evidence type="ECO:0000259" key="2">
    <source>
        <dbReference type="PROSITE" id="PS51782"/>
    </source>
</evidence>
<sequence length="555" mass="59801">MMRISSRLCCSLLLAPAWPALAQQALVHTVQPGDNLYHLAQRYLEDPSQWRQLQALNEVRNPRRLMPGSLLTIPAALLRSPATTAQVLHVTGTVSARSAGGTTALRVGERIEEGALIEVAEGGFATLRLADGSVLRLASGTQARLSELRHAPAPGHAQSRIELDRGRVDATVTPLPTPRSRFEIRTRRAVGGVRGTDFGVAANEQGDFIGDVREGAIQVTALETPRPLPATLLQAGEGAHVGSGGVTVARLSAAPDLSALPSVVEDIATIELPLPGAPGATAWMVRIARDEQANQVLRNGLFSQPLARFEGLEDGHYHLRVRVLDAHGIPGAVATRALEVNARPVPPLLREPRPRSRLPAPEVELLCTEGEGAVGYRFQLARDAAFTDLIEQTADLARCQHTLRALVPGSYHWRVAAVARDAKGQRDQGPFSPAMAFDVVPLPPEPAPPQMRTHDGSLHLQWSASAGGPWQHQIQIAHDAAFTRPLDDRLLAEPSFTRAAPAPGLYHVRVRQLDAEGLRGPWTGAQRLEIPTRVLTTDLQPLTNSEGQPVQHGNR</sequence>
<dbReference type="Gene3D" id="3.10.350.10">
    <property type="entry name" value="LysM domain"/>
    <property type="match status" value="1"/>
</dbReference>
<evidence type="ECO:0000256" key="1">
    <source>
        <dbReference type="SAM" id="SignalP"/>
    </source>
</evidence>
<dbReference type="InterPro" id="IPR016930">
    <property type="entry name" value="UCP029644"/>
</dbReference>
<dbReference type="Pfam" id="PF01476">
    <property type="entry name" value="LysM"/>
    <property type="match status" value="1"/>
</dbReference>
<dbReference type="Proteomes" id="UP001158644">
    <property type="component" value="Unassembled WGS sequence"/>
</dbReference>
<accession>A0ABD4Z2N9</accession>
<dbReference type="RefSeq" id="WP_279992428.1">
    <property type="nucleotide sequence ID" value="NZ_JAOBZK010000091.1"/>
</dbReference>
<name>A0ABD4Z2N9_9BURK</name>
<dbReference type="EMBL" id="JAOBZK010000091">
    <property type="protein sequence ID" value="MDH1182053.1"/>
    <property type="molecule type" value="Genomic_DNA"/>
</dbReference>
<dbReference type="PROSITE" id="PS51782">
    <property type="entry name" value="LYSM"/>
    <property type="match status" value="1"/>
</dbReference>
<dbReference type="Gene3D" id="2.60.40.10">
    <property type="entry name" value="Immunoglobulins"/>
    <property type="match status" value="2"/>
</dbReference>
<dbReference type="InterPro" id="IPR013783">
    <property type="entry name" value="Ig-like_fold"/>
</dbReference>
<dbReference type="PIRSF" id="PIRSF029644">
    <property type="entry name" value="UCP029644"/>
    <property type="match status" value="1"/>
</dbReference>
<feature type="signal peptide" evidence="1">
    <location>
        <begin position="1"/>
        <end position="22"/>
    </location>
</feature>
<dbReference type="PANTHER" id="PTHR38731">
    <property type="entry name" value="LIPL45-RELATED LIPOPROTEIN-RELATED"/>
    <property type="match status" value="1"/>
</dbReference>
<keyword evidence="1" id="KW-0732">Signal</keyword>
<organism evidence="3 4">
    <name type="scientific">Achromobacter mucicolens</name>
    <dbReference type="NCBI Taxonomy" id="1389922"/>
    <lineage>
        <taxon>Bacteria</taxon>
        <taxon>Pseudomonadati</taxon>
        <taxon>Pseudomonadota</taxon>
        <taxon>Betaproteobacteria</taxon>
        <taxon>Burkholderiales</taxon>
        <taxon>Alcaligenaceae</taxon>
        <taxon>Achromobacter</taxon>
    </lineage>
</organism>
<dbReference type="InterPro" id="IPR006860">
    <property type="entry name" value="FecR"/>
</dbReference>
<dbReference type="InterPro" id="IPR036779">
    <property type="entry name" value="LysM_dom_sf"/>
</dbReference>
<gene>
    <name evidence="3" type="ORF">N5C72_28580</name>
</gene>
<dbReference type="Gene3D" id="2.60.120.1440">
    <property type="match status" value="1"/>
</dbReference>
<comment type="caution">
    <text evidence="3">The sequence shown here is derived from an EMBL/GenBank/DDBJ whole genome shotgun (WGS) entry which is preliminary data.</text>
</comment>
<proteinExistence type="predicted"/>
<dbReference type="PANTHER" id="PTHR38731:SF1">
    <property type="entry name" value="FECR PROTEIN DOMAIN-CONTAINING PROTEIN"/>
    <property type="match status" value="1"/>
</dbReference>
<dbReference type="SUPFAM" id="SSF54106">
    <property type="entry name" value="LysM domain"/>
    <property type="match status" value="1"/>
</dbReference>
<dbReference type="InterPro" id="IPR018392">
    <property type="entry name" value="LysM"/>
</dbReference>
<dbReference type="CDD" id="cd00118">
    <property type="entry name" value="LysM"/>
    <property type="match status" value="1"/>
</dbReference>
<reference evidence="3 4" key="1">
    <citation type="submission" date="2022-09" db="EMBL/GenBank/DDBJ databases">
        <title>Intensive care unit water sources are persistently colonized with multi-drug resistant bacteria and are the site of extensive horizontal gene transfer of antibiotic resistance genes.</title>
        <authorList>
            <person name="Diorio-Toth L."/>
        </authorList>
    </citation>
    <scope>NUCLEOTIDE SEQUENCE [LARGE SCALE GENOMIC DNA]</scope>
    <source>
        <strain evidence="3 4">GD03967</strain>
    </source>
</reference>
<dbReference type="SMART" id="SM00257">
    <property type="entry name" value="LysM"/>
    <property type="match status" value="1"/>
</dbReference>
<dbReference type="Pfam" id="PF04773">
    <property type="entry name" value="FecR"/>
    <property type="match status" value="1"/>
</dbReference>
<protein>
    <submittedName>
        <fullName evidence="3">FecR domain-containing protein</fullName>
    </submittedName>
</protein>
<evidence type="ECO:0000313" key="4">
    <source>
        <dbReference type="Proteomes" id="UP001158644"/>
    </source>
</evidence>
<feature type="domain" description="LysM" evidence="2">
    <location>
        <begin position="26"/>
        <end position="73"/>
    </location>
</feature>
<dbReference type="AlphaFoldDB" id="A0ABD4Z2N9"/>
<evidence type="ECO:0000313" key="3">
    <source>
        <dbReference type="EMBL" id="MDH1182053.1"/>
    </source>
</evidence>
<feature type="chain" id="PRO_5044756996" evidence="1">
    <location>
        <begin position="23"/>
        <end position="555"/>
    </location>
</feature>